<dbReference type="SUPFAM" id="SSF48264">
    <property type="entry name" value="Cytochrome P450"/>
    <property type="match status" value="1"/>
</dbReference>
<keyword evidence="5 9" id="KW-0479">Metal-binding</keyword>
<keyword evidence="6 10" id="KW-0560">Oxidoreductase</keyword>
<dbReference type="Proteomes" id="UP000541558">
    <property type="component" value="Unassembled WGS sequence"/>
</dbReference>
<dbReference type="PANTHER" id="PTHR46300">
    <property type="entry name" value="P450, PUTATIVE (EUROFUNG)-RELATED-RELATED"/>
    <property type="match status" value="1"/>
</dbReference>
<feature type="binding site" description="axial binding residue" evidence="9">
    <location>
        <position position="454"/>
    </location>
    <ligand>
        <name>heme</name>
        <dbReference type="ChEBI" id="CHEBI:30413"/>
    </ligand>
    <ligandPart>
        <name>Fe</name>
        <dbReference type="ChEBI" id="CHEBI:18248"/>
    </ligandPart>
</feature>
<dbReference type="InterPro" id="IPR050364">
    <property type="entry name" value="Cytochrome_P450_fung"/>
</dbReference>
<keyword evidence="12" id="KW-1185">Reference proteome</keyword>
<dbReference type="InterPro" id="IPR017972">
    <property type="entry name" value="Cyt_P450_CS"/>
</dbReference>
<dbReference type="InterPro" id="IPR002401">
    <property type="entry name" value="Cyt_P450_E_grp-I"/>
</dbReference>
<dbReference type="PRINTS" id="PR00463">
    <property type="entry name" value="EP450I"/>
</dbReference>
<dbReference type="CDD" id="cd11065">
    <property type="entry name" value="CYP64-like"/>
    <property type="match status" value="1"/>
</dbReference>
<evidence type="ECO:0000256" key="6">
    <source>
        <dbReference type="ARBA" id="ARBA00023002"/>
    </source>
</evidence>
<evidence type="ECO:0000256" key="1">
    <source>
        <dbReference type="ARBA" id="ARBA00001971"/>
    </source>
</evidence>
<name>A0A8H5CEI2_9AGAR</name>
<comment type="pathway">
    <text evidence="2">Secondary metabolite biosynthesis.</text>
</comment>
<evidence type="ECO:0000256" key="2">
    <source>
        <dbReference type="ARBA" id="ARBA00005179"/>
    </source>
</evidence>
<proteinExistence type="inferred from homology"/>
<evidence type="ECO:0000256" key="5">
    <source>
        <dbReference type="ARBA" id="ARBA00022723"/>
    </source>
</evidence>
<keyword evidence="7 9" id="KW-0408">Iron</keyword>
<dbReference type="InterPro" id="IPR036396">
    <property type="entry name" value="Cyt_P450_sf"/>
</dbReference>
<evidence type="ECO:0000256" key="10">
    <source>
        <dbReference type="RuleBase" id="RU000461"/>
    </source>
</evidence>
<evidence type="ECO:0000256" key="3">
    <source>
        <dbReference type="ARBA" id="ARBA00010617"/>
    </source>
</evidence>
<comment type="caution">
    <text evidence="11">The sequence shown here is derived from an EMBL/GenBank/DDBJ whole genome shotgun (WGS) entry which is preliminary data.</text>
</comment>
<keyword evidence="8 10" id="KW-0503">Monooxygenase</keyword>
<organism evidence="11 12">
    <name type="scientific">Ephemerocybe angulata</name>
    <dbReference type="NCBI Taxonomy" id="980116"/>
    <lineage>
        <taxon>Eukaryota</taxon>
        <taxon>Fungi</taxon>
        <taxon>Dikarya</taxon>
        <taxon>Basidiomycota</taxon>
        <taxon>Agaricomycotina</taxon>
        <taxon>Agaricomycetes</taxon>
        <taxon>Agaricomycetidae</taxon>
        <taxon>Agaricales</taxon>
        <taxon>Agaricineae</taxon>
        <taxon>Psathyrellaceae</taxon>
        <taxon>Ephemerocybe</taxon>
    </lineage>
</organism>
<dbReference type="PANTHER" id="PTHR46300:SF7">
    <property type="entry name" value="P450, PUTATIVE (EUROFUNG)-RELATED"/>
    <property type="match status" value="1"/>
</dbReference>
<dbReference type="AlphaFoldDB" id="A0A8H5CEI2"/>
<gene>
    <name evidence="11" type="ORF">D9611_007824</name>
</gene>
<dbReference type="Gene3D" id="1.10.630.10">
    <property type="entry name" value="Cytochrome P450"/>
    <property type="match status" value="1"/>
</dbReference>
<sequence length="520" mass="58118">MSSFLSLDAQTLVFAAAGLVLVLTVKAYVARRRRNPRGLPLPPGPKPYPIIGNVTQIPQDNPWEAYHEMCKEHGDMIYVNAMGTGILILDNASRAFEVLEQRGLNYSDRPWIPTVDLTRMDWSFGVMNYGTKWKQLRREFHQFFRRDSLAQFHPMMYEEISSFLQRLKSKPENFIEDLELLFGSIIMRTAYGFDDIGQNKAIIANAEALIEAFGESNKPGKFMVNIFPVLRFLPAWFPGGGFQRYFQKVAGISNETVQKPFEQAKADLAEGKRSVHPSMVTTLLDRIASEKNSVPGLVDPETMAKGICALTYLAGGDTTMATATACILALANNPEIQRKAHAEIDAIVGAHRLPTVGDRHSLPYVHAIVKETYRWFTIIPLGIPHASAEDDEYDGYFIPKGTIIMPNAWAILHDPAVFDKPFEFIPERYLKDGKIDPNVLDADSAGFGYGRRICPGIHFSHDTLFLFIASLLASFDITPPNDASGNPTVLKLEVNNSTITKPLPFKCNFAIRPGREALLH</sequence>
<dbReference type="Pfam" id="PF00067">
    <property type="entry name" value="p450"/>
    <property type="match status" value="1"/>
</dbReference>
<dbReference type="OrthoDB" id="2789670at2759"/>
<evidence type="ECO:0000256" key="4">
    <source>
        <dbReference type="ARBA" id="ARBA00022617"/>
    </source>
</evidence>
<evidence type="ECO:0008006" key="13">
    <source>
        <dbReference type="Google" id="ProtNLM"/>
    </source>
</evidence>
<evidence type="ECO:0000256" key="8">
    <source>
        <dbReference type="ARBA" id="ARBA00023033"/>
    </source>
</evidence>
<keyword evidence="4 9" id="KW-0349">Heme</keyword>
<reference evidence="11 12" key="1">
    <citation type="journal article" date="2020" name="ISME J.">
        <title>Uncovering the hidden diversity of litter-decomposition mechanisms in mushroom-forming fungi.</title>
        <authorList>
            <person name="Floudas D."/>
            <person name="Bentzer J."/>
            <person name="Ahren D."/>
            <person name="Johansson T."/>
            <person name="Persson P."/>
            <person name="Tunlid A."/>
        </authorList>
    </citation>
    <scope>NUCLEOTIDE SEQUENCE [LARGE SCALE GENOMIC DNA]</scope>
    <source>
        <strain evidence="11 12">CBS 175.51</strain>
    </source>
</reference>
<dbReference type="GO" id="GO:0020037">
    <property type="term" value="F:heme binding"/>
    <property type="evidence" value="ECO:0007669"/>
    <property type="project" value="InterPro"/>
</dbReference>
<evidence type="ECO:0000256" key="9">
    <source>
        <dbReference type="PIRSR" id="PIRSR602401-1"/>
    </source>
</evidence>
<dbReference type="GO" id="GO:0016705">
    <property type="term" value="F:oxidoreductase activity, acting on paired donors, with incorporation or reduction of molecular oxygen"/>
    <property type="evidence" value="ECO:0007669"/>
    <property type="project" value="InterPro"/>
</dbReference>
<dbReference type="GO" id="GO:0004497">
    <property type="term" value="F:monooxygenase activity"/>
    <property type="evidence" value="ECO:0007669"/>
    <property type="project" value="UniProtKB-KW"/>
</dbReference>
<evidence type="ECO:0000256" key="7">
    <source>
        <dbReference type="ARBA" id="ARBA00023004"/>
    </source>
</evidence>
<evidence type="ECO:0000313" key="11">
    <source>
        <dbReference type="EMBL" id="KAF5340265.1"/>
    </source>
</evidence>
<dbReference type="InterPro" id="IPR001128">
    <property type="entry name" value="Cyt_P450"/>
</dbReference>
<protein>
    <recommendedName>
        <fullName evidence="13">Cytochrome P450</fullName>
    </recommendedName>
</protein>
<dbReference type="EMBL" id="JAACJK010000004">
    <property type="protein sequence ID" value="KAF5340265.1"/>
    <property type="molecule type" value="Genomic_DNA"/>
</dbReference>
<dbReference type="PROSITE" id="PS00086">
    <property type="entry name" value="CYTOCHROME_P450"/>
    <property type="match status" value="1"/>
</dbReference>
<evidence type="ECO:0000313" key="12">
    <source>
        <dbReference type="Proteomes" id="UP000541558"/>
    </source>
</evidence>
<dbReference type="GO" id="GO:0005506">
    <property type="term" value="F:iron ion binding"/>
    <property type="evidence" value="ECO:0007669"/>
    <property type="project" value="InterPro"/>
</dbReference>
<comment type="cofactor">
    <cofactor evidence="1 9">
        <name>heme</name>
        <dbReference type="ChEBI" id="CHEBI:30413"/>
    </cofactor>
</comment>
<comment type="similarity">
    <text evidence="3 10">Belongs to the cytochrome P450 family.</text>
</comment>
<accession>A0A8H5CEI2</accession>